<dbReference type="EMBL" id="JAVHJL010000007">
    <property type="protein sequence ID" value="KAK6499775.1"/>
    <property type="molecule type" value="Genomic_DNA"/>
</dbReference>
<evidence type="ECO:0000256" key="1">
    <source>
        <dbReference type="SAM" id="SignalP"/>
    </source>
</evidence>
<dbReference type="Proteomes" id="UP001370758">
    <property type="component" value="Unassembled WGS sequence"/>
</dbReference>
<organism evidence="2 3">
    <name type="scientific">Arthrobotrys musiformis</name>
    <dbReference type="NCBI Taxonomy" id="47236"/>
    <lineage>
        <taxon>Eukaryota</taxon>
        <taxon>Fungi</taxon>
        <taxon>Dikarya</taxon>
        <taxon>Ascomycota</taxon>
        <taxon>Pezizomycotina</taxon>
        <taxon>Orbiliomycetes</taxon>
        <taxon>Orbiliales</taxon>
        <taxon>Orbiliaceae</taxon>
        <taxon>Arthrobotrys</taxon>
    </lineage>
</organism>
<evidence type="ECO:0000313" key="2">
    <source>
        <dbReference type="EMBL" id="KAK6499775.1"/>
    </source>
</evidence>
<protein>
    <submittedName>
        <fullName evidence="2">Uncharacterized protein</fullName>
    </submittedName>
</protein>
<comment type="caution">
    <text evidence="2">The sequence shown here is derived from an EMBL/GenBank/DDBJ whole genome shotgun (WGS) entry which is preliminary data.</text>
</comment>
<reference evidence="2 3" key="1">
    <citation type="submission" date="2023-08" db="EMBL/GenBank/DDBJ databases">
        <authorList>
            <person name="Palmer J.M."/>
        </authorList>
    </citation>
    <scope>NUCLEOTIDE SEQUENCE [LARGE SCALE GENOMIC DNA]</scope>
    <source>
        <strain evidence="2 3">TWF481</strain>
    </source>
</reference>
<keyword evidence="3" id="KW-1185">Reference proteome</keyword>
<dbReference type="AlphaFoldDB" id="A0AAV9W183"/>
<sequence length="320" mass="34697">MKFDISLLLGLSFSASIAAYQPVHHLQRRTCSQNNLYRTLERLQRESAFCQALLLPNPTVIVPSSIAATPIATISSACNCIVATLTTSTTSTTSSTTTSSTSVCANTVTVSLGPVTVTERPDPVTVTETYTETSSPTPEATAAHYLDFEKADRLWACSSKLAPASRSDLDFVGCGEHENPDQAHSGSWYYRIGFYSGQNEAIFRFGNKKALPILPNVDYEFSLWYRQFSYTKSICTSEVYLGNVGLPGIGAPGTVNSGFALGSDLDVNTGLVWTKSSTRFKTKYTQLGMFIVVICKCPTGENCGNIYIGFDDITIKPVDS</sequence>
<keyword evidence="1" id="KW-0732">Signal</keyword>
<name>A0AAV9W183_9PEZI</name>
<dbReference type="Gene3D" id="2.60.120.260">
    <property type="entry name" value="Galactose-binding domain-like"/>
    <property type="match status" value="1"/>
</dbReference>
<evidence type="ECO:0000313" key="3">
    <source>
        <dbReference type="Proteomes" id="UP001370758"/>
    </source>
</evidence>
<feature type="signal peptide" evidence="1">
    <location>
        <begin position="1"/>
        <end position="19"/>
    </location>
</feature>
<feature type="chain" id="PRO_5043564268" evidence="1">
    <location>
        <begin position="20"/>
        <end position="320"/>
    </location>
</feature>
<proteinExistence type="predicted"/>
<accession>A0AAV9W183</accession>
<gene>
    <name evidence="2" type="ORF">TWF481_010133</name>
</gene>